<sequence>MAAPHPQALLPAREGGEAKRGAQRPHTPARDWPTPQSFSADTSGQPLPSSSRPLLPALGKKSGQRGAGTKDTAAHGDLGSGGTFLQVQGTYADSSQLSSRTPGGHREKRPDMILITHPGPSLEKALSSLRALSEVAGAHPRSPTRPGNHGSARGAGPRGAGCSSQGRQRKPGASSPETRPPLPTSHHTSRPPAPNSVHPARITWFISEEMEKFISGASTGCRRKRAGTGPAESPRGGGEGTAMEREDRRPVRGGCSATEGSEELTSSFAGTAAPKQQAEKLRPAARSKRASGRERPTDLHTRSGDTAAAAVARSRRTPSHVTTCAAATANASRPASGSSASANHRRAPERSRSRLRPRPRPRPPASLAGARSFAAQLGQRKVIRERGVSAAAPSRIAWSFLLPRPAPSLRPPFRTVPELVPIRRLHLFCLPQEAQ</sequence>
<evidence type="ECO:0000313" key="2">
    <source>
        <dbReference type="RefSeq" id="XP_073900879.1"/>
    </source>
</evidence>
<proteinExistence type="predicted"/>
<gene>
    <name evidence="2" type="primary">LOC141413639</name>
</gene>
<keyword evidence="1" id="KW-1185">Reference proteome</keyword>
<accession>A0AC58K7H2</accession>
<dbReference type="RefSeq" id="XP_073900879.1">
    <property type="nucleotide sequence ID" value="XM_074044778.1"/>
</dbReference>
<name>A0AC58K7H2_CASCN</name>
<dbReference type="Proteomes" id="UP001732720">
    <property type="component" value="Chromosome 11"/>
</dbReference>
<protein>
    <submittedName>
        <fullName evidence="2">Uncharacterized protein</fullName>
    </submittedName>
</protein>
<reference evidence="2" key="1">
    <citation type="submission" date="2025-08" db="UniProtKB">
        <authorList>
            <consortium name="RefSeq"/>
        </authorList>
    </citation>
    <scope>IDENTIFICATION</scope>
</reference>
<evidence type="ECO:0000313" key="1">
    <source>
        <dbReference type="Proteomes" id="UP001732720"/>
    </source>
</evidence>
<organism evidence="1 2">
    <name type="scientific">Castor canadensis</name>
    <name type="common">American beaver</name>
    <dbReference type="NCBI Taxonomy" id="51338"/>
    <lineage>
        <taxon>Eukaryota</taxon>
        <taxon>Metazoa</taxon>
        <taxon>Chordata</taxon>
        <taxon>Craniata</taxon>
        <taxon>Vertebrata</taxon>
        <taxon>Euteleostomi</taxon>
        <taxon>Mammalia</taxon>
        <taxon>Eutheria</taxon>
        <taxon>Euarchontoglires</taxon>
        <taxon>Glires</taxon>
        <taxon>Rodentia</taxon>
        <taxon>Castorimorpha</taxon>
        <taxon>Castoridae</taxon>
        <taxon>Castor</taxon>
    </lineage>
</organism>